<gene>
    <name evidence="2" type="ORF">AAFF_G00021930</name>
</gene>
<sequence length="94" mass="10704">MDSDLRQQPSSSLKAVRACQLEPMLIPRNTGTEQEVQQQPDNIPADAEDNTDTLSGPQETLNANQPRRQRSRLQGRHTSWKTWNVLCSFPVMEK</sequence>
<organism evidence="2 3">
    <name type="scientific">Aldrovandia affinis</name>
    <dbReference type="NCBI Taxonomy" id="143900"/>
    <lineage>
        <taxon>Eukaryota</taxon>
        <taxon>Metazoa</taxon>
        <taxon>Chordata</taxon>
        <taxon>Craniata</taxon>
        <taxon>Vertebrata</taxon>
        <taxon>Euteleostomi</taxon>
        <taxon>Actinopterygii</taxon>
        <taxon>Neopterygii</taxon>
        <taxon>Teleostei</taxon>
        <taxon>Notacanthiformes</taxon>
        <taxon>Halosauridae</taxon>
        <taxon>Aldrovandia</taxon>
    </lineage>
</organism>
<accession>A0AAD7WGU7</accession>
<dbReference type="EMBL" id="JAINUG010000109">
    <property type="protein sequence ID" value="KAJ8396120.1"/>
    <property type="molecule type" value="Genomic_DNA"/>
</dbReference>
<comment type="caution">
    <text evidence="2">The sequence shown here is derived from an EMBL/GenBank/DDBJ whole genome shotgun (WGS) entry which is preliminary data.</text>
</comment>
<reference evidence="2" key="1">
    <citation type="journal article" date="2023" name="Science">
        <title>Genome structures resolve the early diversification of teleost fishes.</title>
        <authorList>
            <person name="Parey E."/>
            <person name="Louis A."/>
            <person name="Montfort J."/>
            <person name="Bouchez O."/>
            <person name="Roques C."/>
            <person name="Iampietro C."/>
            <person name="Lluch J."/>
            <person name="Castinel A."/>
            <person name="Donnadieu C."/>
            <person name="Desvignes T."/>
            <person name="Floi Bucao C."/>
            <person name="Jouanno E."/>
            <person name="Wen M."/>
            <person name="Mejri S."/>
            <person name="Dirks R."/>
            <person name="Jansen H."/>
            <person name="Henkel C."/>
            <person name="Chen W.J."/>
            <person name="Zahm M."/>
            <person name="Cabau C."/>
            <person name="Klopp C."/>
            <person name="Thompson A.W."/>
            <person name="Robinson-Rechavi M."/>
            <person name="Braasch I."/>
            <person name="Lecointre G."/>
            <person name="Bobe J."/>
            <person name="Postlethwait J.H."/>
            <person name="Berthelot C."/>
            <person name="Roest Crollius H."/>
            <person name="Guiguen Y."/>
        </authorList>
    </citation>
    <scope>NUCLEOTIDE SEQUENCE</scope>
    <source>
        <strain evidence="2">NC1722</strain>
    </source>
</reference>
<evidence type="ECO:0000256" key="1">
    <source>
        <dbReference type="SAM" id="MobiDB-lite"/>
    </source>
</evidence>
<feature type="compositionally biased region" description="Basic residues" evidence="1">
    <location>
        <begin position="67"/>
        <end position="76"/>
    </location>
</feature>
<protein>
    <submittedName>
        <fullName evidence="2">Uncharacterized protein</fullName>
    </submittedName>
</protein>
<keyword evidence="3" id="KW-1185">Reference proteome</keyword>
<evidence type="ECO:0000313" key="3">
    <source>
        <dbReference type="Proteomes" id="UP001221898"/>
    </source>
</evidence>
<proteinExistence type="predicted"/>
<dbReference type="AlphaFoldDB" id="A0AAD7WGU7"/>
<feature type="region of interest" description="Disordered" evidence="1">
    <location>
        <begin position="24"/>
        <end position="76"/>
    </location>
</feature>
<feature type="compositionally biased region" description="Polar residues" evidence="1">
    <location>
        <begin position="52"/>
        <end position="66"/>
    </location>
</feature>
<name>A0AAD7WGU7_9TELE</name>
<dbReference type="Proteomes" id="UP001221898">
    <property type="component" value="Unassembled WGS sequence"/>
</dbReference>
<feature type="compositionally biased region" description="Polar residues" evidence="1">
    <location>
        <begin position="29"/>
        <end position="41"/>
    </location>
</feature>
<evidence type="ECO:0000313" key="2">
    <source>
        <dbReference type="EMBL" id="KAJ8396120.1"/>
    </source>
</evidence>